<sequence length="396" mass="43798">MDYTKLYAKRALQLERSAIAALKDEAKTVPGILSLGEGVPASELFPVEELSIVAAKVFKEEGREVLQYGDGLGGLELRRHLSRIMTKYGINIEAGQIQVTSGSMQSLDMAARLFFEAGDTVLVEDPTFIDAKNCLAMTGASLKGIPCDEEGMDLQLLAKSLETDSTIKAIYVIPDYQNPTGLCWSDKRRREFMDLVAKYNVIILEDNPYGEITYTGKYHKALSAYDAKGQVLFMGSLSKTLSPGLRIGWVAGRADIMTQLSLVKECSDIHSSLPDHALAAGFMNIYSYDGHVASMNKVYKERRDTLVAGLQQLLPEFTFTVPEGGFFLWLALPENVAEYEFFQNAIKAGVLVIPGTPFFVNKPERGYVRLNFTGLGPDDLTEAVKRLARAYQNMIK</sequence>
<dbReference type="PANTHER" id="PTHR42790">
    <property type="entry name" value="AMINOTRANSFERASE"/>
    <property type="match status" value="1"/>
</dbReference>
<feature type="domain" description="Aminotransferase class I/classII large" evidence="5">
    <location>
        <begin position="50"/>
        <end position="387"/>
    </location>
</feature>
<evidence type="ECO:0000313" key="6">
    <source>
        <dbReference type="EMBL" id="VYU17124.1"/>
    </source>
</evidence>
<dbReference type="GO" id="GO:1901605">
    <property type="term" value="P:alpha-amino acid metabolic process"/>
    <property type="evidence" value="ECO:0007669"/>
    <property type="project" value="TreeGrafter"/>
</dbReference>
<dbReference type="GO" id="GO:0030170">
    <property type="term" value="F:pyridoxal phosphate binding"/>
    <property type="evidence" value="ECO:0007669"/>
    <property type="project" value="InterPro"/>
</dbReference>
<dbReference type="AlphaFoldDB" id="A0A6N3CNJ7"/>
<dbReference type="GO" id="GO:0047536">
    <property type="term" value="F:2-aminoadipate transaminase activity"/>
    <property type="evidence" value="ECO:0007669"/>
    <property type="project" value="UniProtKB-EC"/>
</dbReference>
<reference evidence="6" key="1">
    <citation type="submission" date="2019-11" db="EMBL/GenBank/DDBJ databases">
        <authorList>
            <person name="Feng L."/>
        </authorList>
    </citation>
    <scope>NUCLEOTIDE SEQUENCE</scope>
    <source>
        <strain evidence="6">VrattiLFYP33</strain>
    </source>
</reference>
<keyword evidence="2 6" id="KW-0032">Aminotransferase</keyword>
<evidence type="ECO:0000256" key="4">
    <source>
        <dbReference type="ARBA" id="ARBA00022898"/>
    </source>
</evidence>
<evidence type="ECO:0000256" key="2">
    <source>
        <dbReference type="ARBA" id="ARBA00022576"/>
    </source>
</evidence>
<dbReference type="InterPro" id="IPR004839">
    <property type="entry name" value="Aminotransferase_I/II_large"/>
</dbReference>
<organism evidence="6">
    <name type="scientific">Veillonella ratti</name>
    <dbReference type="NCBI Taxonomy" id="103892"/>
    <lineage>
        <taxon>Bacteria</taxon>
        <taxon>Bacillati</taxon>
        <taxon>Bacillota</taxon>
        <taxon>Negativicutes</taxon>
        <taxon>Veillonellales</taxon>
        <taxon>Veillonellaceae</taxon>
        <taxon>Veillonella</taxon>
    </lineage>
</organism>
<dbReference type="InterPro" id="IPR015424">
    <property type="entry name" value="PyrdxlP-dep_Trfase"/>
</dbReference>
<evidence type="ECO:0000259" key="5">
    <source>
        <dbReference type="Pfam" id="PF00155"/>
    </source>
</evidence>
<dbReference type="EMBL" id="CACRUX010000052">
    <property type="protein sequence ID" value="VYU17124.1"/>
    <property type="molecule type" value="Genomic_DNA"/>
</dbReference>
<dbReference type="RefSeq" id="WP_156704917.1">
    <property type="nucleotide sequence ID" value="NZ_CACRUX010000052.1"/>
</dbReference>
<dbReference type="CDD" id="cd00609">
    <property type="entry name" value="AAT_like"/>
    <property type="match status" value="1"/>
</dbReference>
<dbReference type="PANTHER" id="PTHR42790:SF19">
    <property type="entry name" value="KYNURENINE_ALPHA-AMINOADIPATE AMINOTRANSFERASE, MITOCHONDRIAL"/>
    <property type="match status" value="1"/>
</dbReference>
<evidence type="ECO:0000256" key="3">
    <source>
        <dbReference type="ARBA" id="ARBA00022679"/>
    </source>
</evidence>
<dbReference type="InterPro" id="IPR050859">
    <property type="entry name" value="Class-I_PLP-dep_aminotransf"/>
</dbReference>
<protein>
    <submittedName>
        <fullName evidence="6">2-aminoadipate transaminase</fullName>
        <ecNumber evidence="6">2.6.1.39</ecNumber>
    </submittedName>
</protein>
<accession>A0A6N3CNJ7</accession>
<proteinExistence type="predicted"/>
<dbReference type="Gene3D" id="3.40.640.10">
    <property type="entry name" value="Type I PLP-dependent aspartate aminotransferase-like (Major domain)"/>
    <property type="match status" value="1"/>
</dbReference>
<name>A0A6N3CNJ7_9FIRM</name>
<dbReference type="EC" id="2.6.1.39" evidence="6"/>
<dbReference type="SUPFAM" id="SSF53383">
    <property type="entry name" value="PLP-dependent transferases"/>
    <property type="match status" value="1"/>
</dbReference>
<keyword evidence="3 6" id="KW-0808">Transferase</keyword>
<dbReference type="InterPro" id="IPR015421">
    <property type="entry name" value="PyrdxlP-dep_Trfase_major"/>
</dbReference>
<dbReference type="Pfam" id="PF00155">
    <property type="entry name" value="Aminotran_1_2"/>
    <property type="match status" value="1"/>
</dbReference>
<gene>
    <name evidence="6" type="primary">lysN_3</name>
    <name evidence="6" type="ORF">VRLFYP33_01353</name>
</gene>
<evidence type="ECO:0000256" key="1">
    <source>
        <dbReference type="ARBA" id="ARBA00001933"/>
    </source>
</evidence>
<dbReference type="InterPro" id="IPR015422">
    <property type="entry name" value="PyrdxlP-dep_Trfase_small"/>
</dbReference>
<dbReference type="Gene3D" id="3.90.1150.10">
    <property type="entry name" value="Aspartate Aminotransferase, domain 1"/>
    <property type="match status" value="1"/>
</dbReference>
<comment type="cofactor">
    <cofactor evidence="1">
        <name>pyridoxal 5'-phosphate</name>
        <dbReference type="ChEBI" id="CHEBI:597326"/>
    </cofactor>
</comment>
<keyword evidence="4" id="KW-0663">Pyridoxal phosphate</keyword>